<proteinExistence type="predicted"/>
<protein>
    <submittedName>
        <fullName evidence="8">ABC transporter ATP-binding protein/permease</fullName>
    </submittedName>
</protein>
<keyword evidence="4 6" id="KW-1133">Transmembrane helix</keyword>
<dbReference type="Pfam" id="PF06472">
    <property type="entry name" value="ABC_membrane_2"/>
    <property type="match status" value="1"/>
</dbReference>
<dbReference type="Pfam" id="PF00005">
    <property type="entry name" value="ABC_tran"/>
    <property type="match status" value="1"/>
</dbReference>
<dbReference type="InterPro" id="IPR027417">
    <property type="entry name" value="P-loop_NTPase"/>
</dbReference>
<dbReference type="EMBL" id="SAUZ01000033">
    <property type="protein sequence ID" value="RWR17020.1"/>
    <property type="molecule type" value="Genomic_DNA"/>
</dbReference>
<dbReference type="PANTHER" id="PTHR11384">
    <property type="entry name" value="ATP-BINDING CASSETTE, SUB-FAMILY D MEMBER"/>
    <property type="match status" value="1"/>
</dbReference>
<keyword evidence="2" id="KW-0813">Transport</keyword>
<evidence type="ECO:0000313" key="9">
    <source>
        <dbReference type="Proteomes" id="UP000284476"/>
    </source>
</evidence>
<evidence type="ECO:0000256" key="3">
    <source>
        <dbReference type="ARBA" id="ARBA00022692"/>
    </source>
</evidence>
<evidence type="ECO:0000256" key="4">
    <source>
        <dbReference type="ARBA" id="ARBA00022989"/>
    </source>
</evidence>
<keyword evidence="3 6" id="KW-0812">Transmembrane</keyword>
<reference evidence="8 9" key="2">
    <citation type="submission" date="2019-01" db="EMBL/GenBank/DDBJ databases">
        <authorList>
            <person name="Li Y."/>
        </authorList>
    </citation>
    <scope>NUCLEOTIDE SEQUENCE [LARGE SCALE GENOMIC DNA]</scope>
    <source>
        <strain evidence="8 9">SK2B-1</strain>
    </source>
</reference>
<evidence type="ECO:0000256" key="1">
    <source>
        <dbReference type="ARBA" id="ARBA00004651"/>
    </source>
</evidence>
<dbReference type="GO" id="GO:0005886">
    <property type="term" value="C:plasma membrane"/>
    <property type="evidence" value="ECO:0007669"/>
    <property type="project" value="UniProtKB-SubCell"/>
</dbReference>
<sequence>MRQLFRRVMRLAWIAVSGPGMWGGLAVYGVVLALQFLGVWISVRLIAWNKAFYDALEQMDAAGALHQIGVFGLWIAASAAAFLAGDWLRKRLLMRWRANLTRRALDLWVSGRAYWYLRPGMSPGAIDNPDQRVAEDCRLFVNRLLIESLDLITNVVALVSYVTLLWALSSFPLQLWGVGIPRYMVWAAFLYVALSSVVTHLLGRPLKSAIFTQEKREADFRHALIQLRENANAIAVAGGEPAETRRLNRLFAAVRGNWNLLIRRELVLGLFARPYFQTVLRIPTFLALPAYFAGTVTLGGLMQLASAFSNVTTTLSWFIFSYRDLAEFVAVSERLDGLFRTAAAPPLQQVPQRIARLPSDDGSLRLQGLHLHTPEGRITAPGGLHVLPQQPRLLPEGIAASASYPEPPETYGPDRITDALRQSGLGALSQEARVEDLSGGERQRLALARVFLARPGWVVLDEATSALDPETEALVLRNLREALPDAAILCVSHRRPDALGPFRTLEIG</sequence>
<dbReference type="Gene3D" id="3.40.50.300">
    <property type="entry name" value="P-loop containing nucleotide triphosphate hydrolases"/>
    <property type="match status" value="1"/>
</dbReference>
<gene>
    <name evidence="8" type="ORF">D2T30_20205</name>
</gene>
<dbReference type="Gene3D" id="1.20.1560.10">
    <property type="entry name" value="ABC transporter type 1, transmembrane domain"/>
    <property type="match status" value="1"/>
</dbReference>
<evidence type="ECO:0000259" key="7">
    <source>
        <dbReference type="PROSITE" id="PS50929"/>
    </source>
</evidence>
<dbReference type="InterPro" id="IPR036640">
    <property type="entry name" value="ABC1_TM_sf"/>
</dbReference>
<organism evidence="8 9">
    <name type="scientific">Paenirhodobacter populi</name>
    <dbReference type="NCBI Taxonomy" id="2306993"/>
    <lineage>
        <taxon>Bacteria</taxon>
        <taxon>Pseudomonadati</taxon>
        <taxon>Pseudomonadota</taxon>
        <taxon>Alphaproteobacteria</taxon>
        <taxon>Rhodobacterales</taxon>
        <taxon>Rhodobacter group</taxon>
        <taxon>Paenirhodobacter</taxon>
    </lineage>
</organism>
<evidence type="ECO:0000256" key="2">
    <source>
        <dbReference type="ARBA" id="ARBA00022448"/>
    </source>
</evidence>
<feature type="transmembrane region" description="Helical" evidence="6">
    <location>
        <begin position="21"/>
        <end position="48"/>
    </location>
</feature>
<comment type="subcellular location">
    <subcellularLocation>
        <location evidence="1">Cell membrane</location>
        <topology evidence="1">Multi-pass membrane protein</topology>
    </subcellularLocation>
</comment>
<dbReference type="PROSITE" id="PS50929">
    <property type="entry name" value="ABC_TM1F"/>
    <property type="match status" value="1"/>
</dbReference>
<keyword evidence="5 6" id="KW-0472">Membrane</keyword>
<dbReference type="AlphaFoldDB" id="A0A443J944"/>
<dbReference type="RefSeq" id="WP_128210303.1">
    <property type="nucleotide sequence ID" value="NZ_JBHRSO010000008.1"/>
</dbReference>
<feature type="transmembrane region" description="Helical" evidence="6">
    <location>
        <begin position="68"/>
        <end position="88"/>
    </location>
</feature>
<dbReference type="InterPro" id="IPR003439">
    <property type="entry name" value="ABC_transporter-like_ATP-bd"/>
</dbReference>
<feature type="transmembrane region" description="Helical" evidence="6">
    <location>
        <begin position="183"/>
        <end position="203"/>
    </location>
</feature>
<dbReference type="SUPFAM" id="SSF52540">
    <property type="entry name" value="P-loop containing nucleoside triphosphate hydrolases"/>
    <property type="match status" value="1"/>
</dbReference>
<dbReference type="GO" id="GO:0140359">
    <property type="term" value="F:ABC-type transporter activity"/>
    <property type="evidence" value="ECO:0007669"/>
    <property type="project" value="InterPro"/>
</dbReference>
<feature type="domain" description="ABC transmembrane type-1" evidence="7">
    <location>
        <begin position="30"/>
        <end position="327"/>
    </location>
</feature>
<dbReference type="SUPFAM" id="SSF90123">
    <property type="entry name" value="ABC transporter transmembrane region"/>
    <property type="match status" value="1"/>
</dbReference>
<dbReference type="Proteomes" id="UP000284476">
    <property type="component" value="Unassembled WGS sequence"/>
</dbReference>
<evidence type="ECO:0000256" key="5">
    <source>
        <dbReference type="ARBA" id="ARBA00023136"/>
    </source>
</evidence>
<keyword evidence="8" id="KW-0067">ATP-binding</keyword>
<keyword evidence="8" id="KW-0547">Nucleotide-binding</keyword>
<evidence type="ECO:0000313" key="8">
    <source>
        <dbReference type="EMBL" id="RWR17020.1"/>
    </source>
</evidence>
<feature type="transmembrane region" description="Helical" evidence="6">
    <location>
        <begin position="151"/>
        <end position="171"/>
    </location>
</feature>
<dbReference type="InterPro" id="IPR050835">
    <property type="entry name" value="ABC_transporter_sub-D"/>
</dbReference>
<dbReference type="InterPro" id="IPR011527">
    <property type="entry name" value="ABC1_TM_dom"/>
</dbReference>
<comment type="caution">
    <text evidence="8">The sequence shown here is derived from an EMBL/GenBank/DDBJ whole genome shotgun (WGS) entry which is preliminary data.</text>
</comment>
<dbReference type="GO" id="GO:0016887">
    <property type="term" value="F:ATP hydrolysis activity"/>
    <property type="evidence" value="ECO:0007669"/>
    <property type="project" value="InterPro"/>
</dbReference>
<dbReference type="GO" id="GO:0005524">
    <property type="term" value="F:ATP binding"/>
    <property type="evidence" value="ECO:0007669"/>
    <property type="project" value="UniProtKB-KW"/>
</dbReference>
<evidence type="ECO:0000256" key="6">
    <source>
        <dbReference type="SAM" id="Phobius"/>
    </source>
</evidence>
<reference evidence="8 9" key="1">
    <citation type="submission" date="2019-01" db="EMBL/GenBank/DDBJ databases">
        <title>Sinorhodobacter populi sp. nov. isolated from the symptomatic bark tissue of Populus euramericana canker.</title>
        <authorList>
            <person name="Xu G."/>
        </authorList>
    </citation>
    <scope>NUCLEOTIDE SEQUENCE [LARGE SCALE GENOMIC DNA]</scope>
    <source>
        <strain evidence="8 9">SK2B-1</strain>
    </source>
</reference>
<dbReference type="PANTHER" id="PTHR11384:SF59">
    <property type="entry name" value="LYSOSOMAL COBALAMIN TRANSPORTER ABCD4"/>
    <property type="match status" value="1"/>
</dbReference>
<accession>A0A443J944</accession>
<name>A0A443J944_9RHOB</name>